<proteinExistence type="predicted"/>
<comment type="caution">
    <text evidence="1">The sequence shown here is derived from an EMBL/GenBank/DDBJ whole genome shotgun (WGS) entry which is preliminary data.</text>
</comment>
<evidence type="ECO:0000313" key="1">
    <source>
        <dbReference type="EMBL" id="GAT30037.1"/>
    </source>
</evidence>
<sequence length="560" mass="63928">MLDRLPDIVLLQIWECLGPAAHSVFSNDQGWYITPLLRVCWRLYTMFMPLVHQAFHVHTGSYPRFENVPYLPFIVSATLNTCRYIHIASAIQILSVEDLFVGRIPKTPLPLDSVLLEALLQSLKALPDQVCWWREALEAGREDAWFSILLLQLPNLRKLELKYLDANSPYLQSILSRLTDPNDPLTGLTQLSELNFSPQMPVDCSYLSSFIPFTQLPSIRKIRLVRAIDNYQPPSFTEEGDATDLLDASSLFPILPVYQSYFHSDLTHLTLHGCSTIATLPSLLTRLPKLKSLIYRHYDRGLPQVNTQATTDHTNQNAGISTSMRQASPVAQTQYVATSTPTNILNPVELYQGLTEASCNSLQELWVTVERSLRMKEYERRTQDLPGIPIGDLRVFYSLRQVRIRVDNLLTVVRNGGSPQNGHFSNVWASNNLWDVLPLSLEGLFLEDCDRGILPVLASQLRQVLESQVGMKEYVLFPLMTTVVLQQPIDEVDRVPFVCPPNIPHYSLEAFQLEYNHRKAANDIQPDIYALLMALKKRFTMFDLELKVLDKWDRDETFPM</sequence>
<dbReference type="InterPro" id="IPR032675">
    <property type="entry name" value="LRR_dom_sf"/>
</dbReference>
<organism evidence="1 2">
    <name type="scientific">Aspergillus kawachii</name>
    <name type="common">White koji mold</name>
    <name type="synonym">Aspergillus awamori var. kawachi</name>
    <dbReference type="NCBI Taxonomy" id="1069201"/>
    <lineage>
        <taxon>Eukaryota</taxon>
        <taxon>Fungi</taxon>
        <taxon>Dikarya</taxon>
        <taxon>Ascomycota</taxon>
        <taxon>Pezizomycotina</taxon>
        <taxon>Eurotiomycetes</taxon>
        <taxon>Eurotiomycetidae</taxon>
        <taxon>Eurotiales</taxon>
        <taxon>Aspergillaceae</taxon>
        <taxon>Aspergillus</taxon>
        <taxon>Aspergillus subgen. Circumdati</taxon>
    </lineage>
</organism>
<dbReference type="VEuPathDB" id="FungiDB:ASPFODRAFT_164996"/>
<dbReference type="AlphaFoldDB" id="A0A146FXL0"/>
<protein>
    <submittedName>
        <fullName evidence="1">Uncharacterized protein</fullName>
    </submittedName>
</protein>
<dbReference type="EMBL" id="BCWF01000032">
    <property type="protein sequence ID" value="GAT30037.1"/>
    <property type="molecule type" value="Genomic_DNA"/>
</dbReference>
<dbReference type="Proteomes" id="UP000075230">
    <property type="component" value="Unassembled WGS sequence"/>
</dbReference>
<gene>
    <name evidence="1" type="ORF">RIB2604_03300090</name>
</gene>
<reference evidence="2" key="2">
    <citation type="submission" date="2016-02" db="EMBL/GenBank/DDBJ databases">
        <title>Genome sequencing of Aspergillus luchuensis NBRC 4314.</title>
        <authorList>
            <person name="Yamada O."/>
        </authorList>
    </citation>
    <scope>NUCLEOTIDE SEQUENCE [LARGE SCALE GENOMIC DNA]</scope>
    <source>
        <strain evidence="2">RIB 2604</strain>
    </source>
</reference>
<evidence type="ECO:0000313" key="2">
    <source>
        <dbReference type="Proteomes" id="UP000075230"/>
    </source>
</evidence>
<name>A0A146FXL0_ASPKA</name>
<accession>A0A146FXL0</accession>
<dbReference type="Gene3D" id="3.80.10.10">
    <property type="entry name" value="Ribonuclease Inhibitor"/>
    <property type="match status" value="1"/>
</dbReference>
<reference evidence="1 2" key="1">
    <citation type="journal article" date="2016" name="DNA Res.">
        <title>Genome sequence of Aspergillus luchuensis NBRC 4314.</title>
        <authorList>
            <person name="Yamada O."/>
            <person name="Machida M."/>
            <person name="Hosoyama A."/>
            <person name="Goto M."/>
            <person name="Takahashi T."/>
            <person name="Futagami T."/>
            <person name="Yamagata Y."/>
            <person name="Takeuchi M."/>
            <person name="Kobayashi T."/>
            <person name="Koike H."/>
            <person name="Abe K."/>
            <person name="Asai K."/>
            <person name="Arita M."/>
            <person name="Fujita N."/>
            <person name="Fukuda K."/>
            <person name="Higa K."/>
            <person name="Horikawa H."/>
            <person name="Ishikawa T."/>
            <person name="Jinno K."/>
            <person name="Kato Y."/>
            <person name="Kirimura K."/>
            <person name="Mizutani O."/>
            <person name="Nakasone K."/>
            <person name="Sano M."/>
            <person name="Shiraishi Y."/>
            <person name="Tsukahara M."/>
            <person name="Gomi K."/>
        </authorList>
    </citation>
    <scope>NUCLEOTIDE SEQUENCE [LARGE SCALE GENOMIC DNA]</scope>
    <source>
        <strain evidence="1 2">RIB 2604</strain>
    </source>
</reference>